<accession>A0A8S1PBW2</accession>
<evidence type="ECO:0000313" key="3">
    <source>
        <dbReference type="Proteomes" id="UP000692954"/>
    </source>
</evidence>
<proteinExistence type="predicted"/>
<protein>
    <submittedName>
        <fullName evidence="2">Uncharacterized protein</fullName>
    </submittedName>
</protein>
<evidence type="ECO:0000256" key="1">
    <source>
        <dbReference type="SAM" id="MobiDB-lite"/>
    </source>
</evidence>
<reference evidence="2" key="1">
    <citation type="submission" date="2021-01" db="EMBL/GenBank/DDBJ databases">
        <authorList>
            <consortium name="Genoscope - CEA"/>
            <person name="William W."/>
        </authorList>
    </citation>
    <scope>NUCLEOTIDE SEQUENCE</scope>
</reference>
<feature type="compositionally biased region" description="Polar residues" evidence="1">
    <location>
        <begin position="133"/>
        <end position="145"/>
    </location>
</feature>
<dbReference type="Proteomes" id="UP000692954">
    <property type="component" value="Unassembled WGS sequence"/>
</dbReference>
<name>A0A8S1PBW2_9CILI</name>
<dbReference type="EMBL" id="CAJJDN010000074">
    <property type="protein sequence ID" value="CAD8100620.1"/>
    <property type="molecule type" value="Genomic_DNA"/>
</dbReference>
<dbReference type="OrthoDB" id="296136at2759"/>
<organism evidence="2 3">
    <name type="scientific">Paramecium sonneborni</name>
    <dbReference type="NCBI Taxonomy" id="65129"/>
    <lineage>
        <taxon>Eukaryota</taxon>
        <taxon>Sar</taxon>
        <taxon>Alveolata</taxon>
        <taxon>Ciliophora</taxon>
        <taxon>Intramacronucleata</taxon>
        <taxon>Oligohymenophorea</taxon>
        <taxon>Peniculida</taxon>
        <taxon>Parameciidae</taxon>
        <taxon>Paramecium</taxon>
    </lineage>
</organism>
<keyword evidence="3" id="KW-1185">Reference proteome</keyword>
<comment type="caution">
    <text evidence="2">The sequence shown here is derived from an EMBL/GenBank/DDBJ whole genome shotgun (WGS) entry which is preliminary data.</text>
</comment>
<dbReference type="AlphaFoldDB" id="A0A8S1PBW2"/>
<evidence type="ECO:0000313" key="2">
    <source>
        <dbReference type="EMBL" id="CAD8100620.1"/>
    </source>
</evidence>
<feature type="region of interest" description="Disordered" evidence="1">
    <location>
        <begin position="126"/>
        <end position="158"/>
    </location>
</feature>
<sequence length="200" mass="23644">MGINCIKNKENQLLKLKGGYPLITPQKQHSLEQFTYDMKLNLDSFEDEFFQKDYQINHQVNYNSQSIQPKDSIDFVIEEPAFQNQNRNNYQVLRNNSAPVNKMKKRPYVSMNSSKYIIYEIPKHTNQKKIKSNSRSPPKNQQPPSFQKVEGHKPRKSNQNLLNKAQKLSFTKVKSDQRIQLWRNKRDNSYKIYGSAQIIF</sequence>
<gene>
    <name evidence="2" type="ORF">PSON_ATCC_30995.1.T0740131</name>
</gene>